<evidence type="ECO:0000313" key="1">
    <source>
        <dbReference type="EMBL" id="AJD48816.1"/>
    </source>
</evidence>
<dbReference type="AlphaFoldDB" id="A0A0B4XNW8"/>
<dbReference type="KEGG" id="apac:S7S_12020"/>
<accession>A0A0B4XNW8</accession>
<dbReference type="EMBL" id="CP004387">
    <property type="protein sequence ID" value="AJD48816.1"/>
    <property type="molecule type" value="Genomic_DNA"/>
</dbReference>
<dbReference type="SUPFAM" id="SSF53474">
    <property type="entry name" value="alpha/beta-Hydrolases"/>
    <property type="match status" value="1"/>
</dbReference>
<evidence type="ECO:0000313" key="2">
    <source>
        <dbReference type="Proteomes" id="UP000006764"/>
    </source>
</evidence>
<protein>
    <recommendedName>
        <fullName evidence="3">Alpha/beta hydrolase</fullName>
    </recommendedName>
</protein>
<sequence length="539" mass="58898">MDPAEMGPYTVAEHEYDFGRMEVYDDKRDHTYETTLHGYIQYPEDLDGSAPVVLLLHGRHGTCYDRGYTPDTCPTPIPSYRGYEYLSENLASHGYAVISVDANYINANDSGPTNGDSGALQRAQLVVRHLDEFREINLAGGYGMDDLVGKLDMSAIGLMGHSRGGEGVNKTVTYNRTRPEPHNIVAVFSLAPTDYNTLTVANVAFTALAGYCDGDVEDLMGNFAFDTSRYAVSNDPYPKFQLIPMGANHNFYNTYWADETLESRPDDWSIWDRNQDDPHCGTAAAGNGRDTAEVQKAQGLFFMASFFRYFVGGETEFAGYWNGQATVPGNICPDGVGPCDDRYLLSVLAPPADRLVVDDTLDPASLFVNNLGGNVTFDGFSSFGVCQTNGRPGEGCAVAEPTFNTAEQLYMVWDTTATYRTELLGLNVVPYQVLSMRIGVSHGDLDNVDGQDFTIVLEDVAGNRVSVLASDYSGALFYPPGRAFAESGSQKTVLNAVDVPLTAFEGVDYTQLNAIELVFDQTAAGSVQMTDVLFQRVEL</sequence>
<gene>
    <name evidence="1" type="ORF">S7S_12020</name>
</gene>
<proteinExistence type="predicted"/>
<dbReference type="STRING" id="391936.S7S_12020"/>
<dbReference type="Proteomes" id="UP000006764">
    <property type="component" value="Chromosome"/>
</dbReference>
<dbReference type="Gene3D" id="3.40.50.1820">
    <property type="entry name" value="alpha/beta hydrolase"/>
    <property type="match status" value="1"/>
</dbReference>
<organism evidence="1 2">
    <name type="scientific">Isoalcanivorax pacificus W11-5</name>
    <dbReference type="NCBI Taxonomy" id="391936"/>
    <lineage>
        <taxon>Bacteria</taxon>
        <taxon>Pseudomonadati</taxon>
        <taxon>Pseudomonadota</taxon>
        <taxon>Gammaproteobacteria</taxon>
        <taxon>Oceanospirillales</taxon>
        <taxon>Alcanivoracaceae</taxon>
        <taxon>Isoalcanivorax</taxon>
    </lineage>
</organism>
<dbReference type="InterPro" id="IPR029058">
    <property type="entry name" value="AB_hydrolase_fold"/>
</dbReference>
<evidence type="ECO:0008006" key="3">
    <source>
        <dbReference type="Google" id="ProtNLM"/>
    </source>
</evidence>
<keyword evidence="2" id="KW-1185">Reference proteome</keyword>
<dbReference type="HOGENOM" id="CLU_499422_0_0_6"/>
<reference evidence="1 2" key="1">
    <citation type="journal article" date="2012" name="J. Bacteriol.">
        <title>Genome sequence of an alkane-degrading bacterium, Alcanivorax pacificus type strain W11-5, isolated from deep sea sediment.</title>
        <authorList>
            <person name="Lai Q."/>
            <person name="Shao Z."/>
        </authorList>
    </citation>
    <scope>NUCLEOTIDE SEQUENCE [LARGE SCALE GENOMIC DNA]</scope>
    <source>
        <strain evidence="1 2">W11-5</strain>
    </source>
</reference>
<name>A0A0B4XNW8_9GAMM</name>